<dbReference type="AlphaFoldDB" id="A0AAU8DSM8"/>
<evidence type="ECO:0000313" key="2">
    <source>
        <dbReference type="EMBL" id="XCG64368.1"/>
    </source>
</evidence>
<protein>
    <submittedName>
        <fullName evidence="2">Uncharacterized protein</fullName>
    </submittedName>
</protein>
<reference evidence="2" key="1">
    <citation type="submission" date="2024-05" db="EMBL/GenBank/DDBJ databases">
        <authorList>
            <person name="Cai S.Y."/>
            <person name="Jin L.M."/>
            <person name="Li H.R."/>
        </authorList>
    </citation>
    <scope>NUCLEOTIDE SEQUENCE</scope>
    <source>
        <strain evidence="2">A5-74</strain>
    </source>
</reference>
<feature type="region of interest" description="Disordered" evidence="1">
    <location>
        <begin position="90"/>
        <end position="116"/>
    </location>
</feature>
<dbReference type="RefSeq" id="WP_353649981.1">
    <property type="nucleotide sequence ID" value="NZ_CP159218.1"/>
</dbReference>
<gene>
    <name evidence="2" type="ORF">ABLG96_03190</name>
</gene>
<proteinExistence type="predicted"/>
<organism evidence="2">
    <name type="scientific">Nakamurella sp. A5-74</name>
    <dbReference type="NCBI Taxonomy" id="3158264"/>
    <lineage>
        <taxon>Bacteria</taxon>
        <taxon>Bacillati</taxon>
        <taxon>Actinomycetota</taxon>
        <taxon>Actinomycetes</taxon>
        <taxon>Nakamurellales</taxon>
        <taxon>Nakamurellaceae</taxon>
        <taxon>Nakamurella</taxon>
    </lineage>
</organism>
<name>A0AAU8DSM8_9ACTN</name>
<accession>A0AAU8DSM8</accession>
<dbReference type="EMBL" id="CP159218">
    <property type="protein sequence ID" value="XCG64368.1"/>
    <property type="molecule type" value="Genomic_DNA"/>
</dbReference>
<evidence type="ECO:0000256" key="1">
    <source>
        <dbReference type="SAM" id="MobiDB-lite"/>
    </source>
</evidence>
<sequence>MSPFTQTPATSNSTLVAGVDLLTMTEPDADAVLHELARELAALGILDPTLGTHRAQLTDGAHIALSIEIPITDPVQAWALLQELLPAPQHRPPGMSLGNRRSGPTDLHSSAASAAADHAARRGGRAAYFPGIDHLTGAITVRDLLTGSSIEQVSVLAGGDADPDTILQTRDFVRPRWIAGHLVLPVQPGPDGTLVPFEVPNPTPCCADHAR</sequence>